<evidence type="ECO:0000256" key="2">
    <source>
        <dbReference type="SAM" id="MobiDB-lite"/>
    </source>
</evidence>
<feature type="compositionally biased region" description="Low complexity" evidence="2">
    <location>
        <begin position="193"/>
        <end position="214"/>
    </location>
</feature>
<dbReference type="EMBL" id="CAACYE010000005">
    <property type="protein sequence ID" value="VFA85516.1"/>
    <property type="molecule type" value="Genomic_DNA"/>
</dbReference>
<organism evidence="4">
    <name type="scientific">Nocardia farcinica</name>
    <dbReference type="NCBI Taxonomy" id="37329"/>
    <lineage>
        <taxon>Bacteria</taxon>
        <taxon>Bacillati</taxon>
        <taxon>Actinomycetota</taxon>
        <taxon>Actinomycetes</taxon>
        <taxon>Mycobacteriales</taxon>
        <taxon>Nocardiaceae</taxon>
        <taxon>Nocardia</taxon>
    </lineage>
</organism>
<feature type="region of interest" description="Disordered" evidence="2">
    <location>
        <begin position="401"/>
        <end position="462"/>
    </location>
</feature>
<feature type="region of interest" description="Disordered" evidence="2">
    <location>
        <begin position="187"/>
        <end position="373"/>
    </location>
</feature>
<name>A0A449GIF6_NOCFR</name>
<feature type="compositionally biased region" description="Low complexity" evidence="2">
    <location>
        <begin position="245"/>
        <end position="263"/>
    </location>
</feature>
<evidence type="ECO:0000256" key="1">
    <source>
        <dbReference type="ARBA" id="ARBA00010652"/>
    </source>
</evidence>
<feature type="compositionally biased region" description="Low complexity" evidence="2">
    <location>
        <begin position="270"/>
        <end position="322"/>
    </location>
</feature>
<dbReference type="RefSeq" id="WP_137353496.1">
    <property type="nucleotide sequence ID" value="NZ_CAACYE020000001.1"/>
</dbReference>
<feature type="compositionally biased region" description="Polar residues" evidence="2">
    <location>
        <begin position="215"/>
        <end position="228"/>
    </location>
</feature>
<dbReference type="InterPro" id="IPR000030">
    <property type="entry name" value="PPE_dom"/>
</dbReference>
<feature type="compositionally biased region" description="Low complexity" evidence="2">
    <location>
        <begin position="332"/>
        <end position="355"/>
    </location>
</feature>
<dbReference type="Pfam" id="PF00823">
    <property type="entry name" value="PPE"/>
    <property type="match status" value="1"/>
</dbReference>
<sequence length="462" mass="45898">MRELPYQAHRAPHTRTDPAYAPRAEVFDSLEHDEIHRKVQLLDPAVLNAGGQAWQASATGLGEAVAQAHTEIRAAIADGWRGAAAETAAAAVLAFEQRGQQLADVFGAVAQRLTAAAEAAETLRSAVGEPSRARPDLAAALLDPTQATANIATQKAAENDRQDVVRVMDTIYTGAFLASGTEVPAFPDDADTGLPGVPVAAPSAGAPSHPATGGESVTAQSLTGTTATGGDRPAQSTPPAPATPGPATSAQPTGAGVPVPGSVTAGGGAPATTTSTSTATAAVSAPTAPVAPTGVTPQRPPTGAEATTPGATAVPAGAAPAATRRKRDDHSTSSTGAAGTAATGHVTGSTATGTAPGDQPSTAREHERTSEQVTGAGAGAIGGLIGGAALAAGDTARTGSSVAATAARAERDDDREDDDEFLWEDDDFDFGDEPSGEPDADALIGELDPAAPPVVGEWTERE</sequence>
<accession>A0A449GIF6</accession>
<evidence type="ECO:0000259" key="3">
    <source>
        <dbReference type="Pfam" id="PF00823"/>
    </source>
</evidence>
<feature type="compositionally biased region" description="Acidic residues" evidence="2">
    <location>
        <begin position="413"/>
        <end position="440"/>
    </location>
</feature>
<feature type="domain" description="PPE" evidence="3">
    <location>
        <begin position="44"/>
        <end position="177"/>
    </location>
</feature>
<comment type="similarity">
    <text evidence="1">Belongs to the mycobacterial PPE family.</text>
</comment>
<protein>
    <recommendedName>
        <fullName evidence="3">PPE domain-containing protein</fullName>
    </recommendedName>
</protein>
<dbReference type="Gene3D" id="1.20.1260.20">
    <property type="entry name" value="PPE superfamily"/>
    <property type="match status" value="1"/>
</dbReference>
<proteinExistence type="inferred from homology"/>
<dbReference type="AlphaFoldDB" id="A0A449GIF6"/>
<dbReference type="InterPro" id="IPR038332">
    <property type="entry name" value="PPE_sf"/>
</dbReference>
<evidence type="ECO:0000313" key="4">
    <source>
        <dbReference type="EMBL" id="VFA85516.1"/>
    </source>
</evidence>
<reference evidence="4" key="1">
    <citation type="submission" date="2019-02" db="EMBL/GenBank/DDBJ databases">
        <authorList>
            <consortium name="Pathogen Informatics"/>
        </authorList>
    </citation>
    <scope>NUCLEOTIDE SEQUENCE</scope>
    <source>
        <strain evidence="4">3012STDY6733949</strain>
    </source>
</reference>
<gene>
    <name evidence="4" type="ORF">NCTC1935_03356</name>
</gene>